<dbReference type="InterPro" id="IPR034505">
    <property type="entry name" value="Coproporphyrinogen-III_oxidase"/>
</dbReference>
<dbReference type="GO" id="GO:0006779">
    <property type="term" value="P:porphyrin-containing compound biosynthetic process"/>
    <property type="evidence" value="ECO:0007669"/>
    <property type="project" value="TreeGrafter"/>
</dbReference>
<keyword evidence="3" id="KW-1185">Reference proteome</keyword>
<dbReference type="Proteomes" id="UP000282930">
    <property type="component" value="Chromosome"/>
</dbReference>
<dbReference type="NCBIfam" id="TIGR03994">
    <property type="entry name" value="rSAM_HemZ"/>
    <property type="match status" value="1"/>
</dbReference>
<dbReference type="SFLD" id="SFLDG01065">
    <property type="entry name" value="anaerobic_coproporphyrinogen-I"/>
    <property type="match status" value="1"/>
</dbReference>
<reference evidence="2 3" key="1">
    <citation type="submission" date="2018-12" db="EMBL/GenBank/DDBJ databases">
        <title>Genome sequence from the cellulolytic species, Caldicellulosiruptor changbaiensis.</title>
        <authorList>
            <person name="Blumer-Schuette S.E."/>
            <person name="Mendoza C."/>
        </authorList>
    </citation>
    <scope>NUCLEOTIDE SEQUENCE [LARGE SCALE GENOMIC DNA]</scope>
    <source>
        <strain evidence="2 3">CBS-Z</strain>
    </source>
</reference>
<feature type="domain" description="Radical SAM core" evidence="1">
    <location>
        <begin position="164"/>
        <end position="408"/>
    </location>
</feature>
<dbReference type="PANTHER" id="PTHR13932">
    <property type="entry name" value="COPROPORPHYRINIGEN III OXIDASE"/>
    <property type="match status" value="1"/>
</dbReference>
<accession>A0A3T0D784</accession>
<evidence type="ECO:0000313" key="2">
    <source>
        <dbReference type="EMBL" id="AZT90923.1"/>
    </source>
</evidence>
<proteinExistence type="predicted"/>
<gene>
    <name evidence="2" type="ORF">ELD05_09870</name>
</gene>
<dbReference type="RefSeq" id="WP_127352298.1">
    <property type="nucleotide sequence ID" value="NZ_CP034791.1"/>
</dbReference>
<dbReference type="InterPro" id="IPR023404">
    <property type="entry name" value="rSAM_horseshoe"/>
</dbReference>
<dbReference type="EMBL" id="CP034791">
    <property type="protein sequence ID" value="AZT90923.1"/>
    <property type="molecule type" value="Genomic_DNA"/>
</dbReference>
<dbReference type="SMART" id="SM00729">
    <property type="entry name" value="Elp3"/>
    <property type="match status" value="1"/>
</dbReference>
<protein>
    <submittedName>
        <fullName evidence="2">Coproporphyrinogen III oxidase</fullName>
    </submittedName>
</protein>
<dbReference type="InterPro" id="IPR006638">
    <property type="entry name" value="Elp3/MiaA/NifB-like_rSAM"/>
</dbReference>
<dbReference type="SUPFAM" id="SSF102114">
    <property type="entry name" value="Radical SAM enzymes"/>
    <property type="match status" value="1"/>
</dbReference>
<dbReference type="AlphaFoldDB" id="A0A3T0D784"/>
<dbReference type="SFLD" id="SFLDS00029">
    <property type="entry name" value="Radical_SAM"/>
    <property type="match status" value="1"/>
</dbReference>
<dbReference type="KEGG" id="ccha:ELD05_09870"/>
<dbReference type="InterPro" id="IPR058240">
    <property type="entry name" value="rSAM_sf"/>
</dbReference>
<evidence type="ECO:0000313" key="3">
    <source>
        <dbReference type="Proteomes" id="UP000282930"/>
    </source>
</evidence>
<dbReference type="GO" id="GO:0003824">
    <property type="term" value="F:catalytic activity"/>
    <property type="evidence" value="ECO:0007669"/>
    <property type="project" value="InterPro"/>
</dbReference>
<sequence length="486" mass="56623">MFFRFFVKRGKLELRITYYSNSQKFLYDFQHIIRAFYPGAELSFGNGGDIHFEAHFDGFNVRIQAEMENKEIVVKNFILTDDDHESKRIFGRNLYDILKTLTGKELPWGILTGIRPTKIAYPLVESNLPDKEASEYLQREYYISKKKSHFLLEVAKNETNILNRVDSSAACLYIGIPICPTKCLYCSFSCHELTKRIESLLSLYTQALLTELEKTYKLIEENKNKIVAIYFGGGSPAVIGVQNIKRIFESLFANLDVKDIRETTFEAGRPDTINRELLELLALYKKDFNIRLCINPQTSNDKTLQIIGRNHTFDDIKKAFELASEYGLENINSDVILGLPNEKEEDFKKTIYDVLSLNPASITVHTLSIKRASLLRFKWQDYWFMDEDTVNCLLDWTKSVLEEKGYIPYYMYRQKNMIGNFENVGYSKRGFEGLYNVMIMQEKHNIYACGAKAVSKFIFENDRIERVFNPADIQIYISRILNIERF</sequence>
<dbReference type="GO" id="GO:0051539">
    <property type="term" value="F:4 iron, 4 sulfur cluster binding"/>
    <property type="evidence" value="ECO:0007669"/>
    <property type="project" value="TreeGrafter"/>
</dbReference>
<dbReference type="NCBIfam" id="NF006065">
    <property type="entry name" value="PRK08207.2-4"/>
    <property type="match status" value="1"/>
</dbReference>
<dbReference type="InterPro" id="IPR007197">
    <property type="entry name" value="rSAM"/>
</dbReference>
<dbReference type="Gene3D" id="3.80.30.20">
    <property type="entry name" value="tm_1862 like domain"/>
    <property type="match status" value="1"/>
</dbReference>
<organism evidence="2 3">
    <name type="scientific">Caldicellulosiruptor changbaiensis</name>
    <dbReference type="NCBI Taxonomy" id="1222016"/>
    <lineage>
        <taxon>Bacteria</taxon>
        <taxon>Bacillati</taxon>
        <taxon>Bacillota</taxon>
        <taxon>Bacillota incertae sedis</taxon>
        <taxon>Caldicellulosiruptorales</taxon>
        <taxon>Caldicellulosiruptoraceae</taxon>
        <taxon>Caldicellulosiruptor</taxon>
    </lineage>
</organism>
<dbReference type="PANTHER" id="PTHR13932:SF1">
    <property type="entry name" value="OXYGEN-INDEPENDENT COPROPORPHYRINOGEN-III OXIDASE-LIKE PROTEIN HEMZ"/>
    <property type="match status" value="1"/>
</dbReference>
<name>A0A3T0D784_9FIRM</name>
<dbReference type="InterPro" id="IPR023995">
    <property type="entry name" value="HemZ"/>
</dbReference>
<dbReference type="SFLD" id="SFLDF00310">
    <property type="entry name" value="oxygen-independent_coproporphy"/>
    <property type="match status" value="1"/>
</dbReference>
<dbReference type="CDD" id="cd01335">
    <property type="entry name" value="Radical_SAM"/>
    <property type="match status" value="1"/>
</dbReference>
<dbReference type="PROSITE" id="PS51918">
    <property type="entry name" value="RADICAL_SAM"/>
    <property type="match status" value="1"/>
</dbReference>
<dbReference type="Pfam" id="PF04055">
    <property type="entry name" value="Radical_SAM"/>
    <property type="match status" value="1"/>
</dbReference>
<dbReference type="GO" id="GO:0005737">
    <property type="term" value="C:cytoplasm"/>
    <property type="evidence" value="ECO:0007669"/>
    <property type="project" value="TreeGrafter"/>
</dbReference>
<evidence type="ECO:0000259" key="1">
    <source>
        <dbReference type="PROSITE" id="PS51918"/>
    </source>
</evidence>